<keyword evidence="1" id="KW-0963">Cytoplasm</keyword>
<evidence type="ECO:0000256" key="2">
    <source>
        <dbReference type="ARBA" id="ARBA00022598"/>
    </source>
</evidence>
<dbReference type="InterPro" id="IPR035911">
    <property type="entry name" value="MurE/MurF_N"/>
</dbReference>
<dbReference type="InterPro" id="IPR005863">
    <property type="entry name" value="UDP-N-AcMur_synth"/>
</dbReference>
<evidence type="ECO:0000256" key="9">
    <source>
        <dbReference type="ARBA" id="ARBA00023316"/>
    </source>
</evidence>
<dbReference type="EMBL" id="CAESAM010000006">
    <property type="protein sequence ID" value="CAB4332800.1"/>
    <property type="molecule type" value="Genomic_DNA"/>
</dbReference>
<keyword evidence="3" id="KW-0132">Cell division</keyword>
<name>A0A6J5YXZ2_9ZZZZ</name>
<keyword evidence="5" id="KW-0067">ATP-binding</keyword>
<protein>
    <recommendedName>
        <fullName evidence="10">UDP-MurNAc-pentapeptide synthetase</fullName>
    </recommendedName>
</protein>
<evidence type="ECO:0000256" key="8">
    <source>
        <dbReference type="ARBA" id="ARBA00023306"/>
    </source>
</evidence>
<dbReference type="Gene3D" id="3.40.1390.10">
    <property type="entry name" value="MurE/MurF, N-terminal domain"/>
    <property type="match status" value="1"/>
</dbReference>
<dbReference type="SUPFAM" id="SSF63418">
    <property type="entry name" value="MurE/MurF N-terminal domain"/>
    <property type="match status" value="1"/>
</dbReference>
<dbReference type="AlphaFoldDB" id="A0A6J5YXZ2"/>
<accession>A0A6J5YXZ2</accession>
<evidence type="ECO:0000313" key="13">
    <source>
        <dbReference type="EMBL" id="CAB4332800.1"/>
    </source>
</evidence>
<keyword evidence="4" id="KW-0547">Nucleotide-binding</keyword>
<dbReference type="Gene3D" id="3.40.1190.10">
    <property type="entry name" value="Mur-like, catalytic domain"/>
    <property type="match status" value="1"/>
</dbReference>
<dbReference type="GO" id="GO:0051301">
    <property type="term" value="P:cell division"/>
    <property type="evidence" value="ECO:0007669"/>
    <property type="project" value="UniProtKB-KW"/>
</dbReference>
<gene>
    <name evidence="13" type="ORF">UFOPK4171_00127</name>
</gene>
<dbReference type="Pfam" id="PF08245">
    <property type="entry name" value="Mur_ligase_M"/>
    <property type="match status" value="1"/>
</dbReference>
<evidence type="ECO:0000256" key="10">
    <source>
        <dbReference type="ARBA" id="ARBA00031461"/>
    </source>
</evidence>
<dbReference type="GO" id="GO:0005524">
    <property type="term" value="F:ATP binding"/>
    <property type="evidence" value="ECO:0007669"/>
    <property type="project" value="UniProtKB-KW"/>
</dbReference>
<dbReference type="HAMAP" id="MF_02019">
    <property type="entry name" value="MurF"/>
    <property type="match status" value="1"/>
</dbReference>
<dbReference type="SUPFAM" id="SSF53244">
    <property type="entry name" value="MurD-like peptide ligases, peptide-binding domain"/>
    <property type="match status" value="1"/>
</dbReference>
<dbReference type="PANTHER" id="PTHR43024">
    <property type="entry name" value="UDP-N-ACETYLMURAMOYL-TRIPEPTIDE--D-ALANYL-D-ALANINE LIGASE"/>
    <property type="match status" value="1"/>
</dbReference>
<dbReference type="PANTHER" id="PTHR43024:SF1">
    <property type="entry name" value="UDP-N-ACETYLMURAMOYL-TRIPEPTIDE--D-ALANYL-D-ALANINE LIGASE"/>
    <property type="match status" value="1"/>
</dbReference>
<dbReference type="GO" id="GO:0009252">
    <property type="term" value="P:peptidoglycan biosynthetic process"/>
    <property type="evidence" value="ECO:0007669"/>
    <property type="project" value="UniProtKB-KW"/>
</dbReference>
<evidence type="ECO:0000256" key="3">
    <source>
        <dbReference type="ARBA" id="ARBA00022618"/>
    </source>
</evidence>
<dbReference type="InterPro" id="IPR051046">
    <property type="entry name" value="MurCDEF_CellWall_CoF430Synth"/>
</dbReference>
<keyword evidence="6" id="KW-0133">Cell shape</keyword>
<keyword evidence="2" id="KW-0436">Ligase</keyword>
<evidence type="ECO:0000259" key="12">
    <source>
        <dbReference type="Pfam" id="PF08245"/>
    </source>
</evidence>
<evidence type="ECO:0000256" key="7">
    <source>
        <dbReference type="ARBA" id="ARBA00022984"/>
    </source>
</evidence>
<dbReference type="InterPro" id="IPR013221">
    <property type="entry name" value="Mur_ligase_cen"/>
</dbReference>
<dbReference type="GO" id="GO:0008360">
    <property type="term" value="P:regulation of cell shape"/>
    <property type="evidence" value="ECO:0007669"/>
    <property type="project" value="UniProtKB-KW"/>
</dbReference>
<dbReference type="NCBIfam" id="TIGR01143">
    <property type="entry name" value="murF"/>
    <property type="match status" value="1"/>
</dbReference>
<sequence>MIKLTAKEFAEIVDGQLIDLAEDKILNQIPIVNTDYAAPGTFFVAFIGEKVDGHDFVATALNKGSSFALVSKTVTGPAILVKDVGVALLKLTTAVRKKLPNMKLIGITGSQGKTTTKEYLLSILNQVGKTVATEANFNTEIGVPLTVLRADEQTQFCIVEMGARHTGDIKLLTQATLPNVGVVLVVGTAHLSEFGSVENIAKTKAELINGLPTGAVAVLGNLDPFTPKMADGLDLQKIVIGEDVRAADIELPGGFAHFDLVTPTGRVPVSLQQLGEHQITNALAAASTAHALGVSNEKIADGLTTAVLSSKWRMQVDEVSDITVISDFYNANPESMKAAIKSLVLLSQVGGGASWAIVGKMHELGTSQMQGHLDVIKFAAQSGVDHFVSVGTDLYEAGNTPEILKEMSFYNCSNLDAVLQLSSNFSAGDVLLLKASRSEKFELIADAIKAKWSGGES</sequence>
<dbReference type="Pfam" id="PF02875">
    <property type="entry name" value="Mur_ligase_C"/>
    <property type="match status" value="1"/>
</dbReference>
<reference evidence="13" key="1">
    <citation type="submission" date="2020-05" db="EMBL/GenBank/DDBJ databases">
        <authorList>
            <person name="Chiriac C."/>
            <person name="Salcher M."/>
            <person name="Ghai R."/>
            <person name="Kavagutti S V."/>
        </authorList>
    </citation>
    <scope>NUCLEOTIDE SEQUENCE</scope>
</reference>
<dbReference type="GO" id="GO:0071555">
    <property type="term" value="P:cell wall organization"/>
    <property type="evidence" value="ECO:0007669"/>
    <property type="project" value="UniProtKB-KW"/>
</dbReference>
<feature type="domain" description="Mur ligase C-terminal" evidence="11">
    <location>
        <begin position="313"/>
        <end position="437"/>
    </location>
</feature>
<dbReference type="SUPFAM" id="SSF53623">
    <property type="entry name" value="MurD-like peptide ligases, catalytic domain"/>
    <property type="match status" value="1"/>
</dbReference>
<dbReference type="InterPro" id="IPR004101">
    <property type="entry name" value="Mur_ligase_C"/>
</dbReference>
<organism evidence="13">
    <name type="scientific">freshwater metagenome</name>
    <dbReference type="NCBI Taxonomy" id="449393"/>
    <lineage>
        <taxon>unclassified sequences</taxon>
        <taxon>metagenomes</taxon>
        <taxon>ecological metagenomes</taxon>
    </lineage>
</organism>
<evidence type="ECO:0000256" key="1">
    <source>
        <dbReference type="ARBA" id="ARBA00022490"/>
    </source>
</evidence>
<dbReference type="Gene3D" id="3.90.190.20">
    <property type="entry name" value="Mur ligase, C-terminal domain"/>
    <property type="match status" value="1"/>
</dbReference>
<keyword evidence="9" id="KW-0961">Cell wall biogenesis/degradation</keyword>
<dbReference type="GO" id="GO:0047480">
    <property type="term" value="F:UDP-N-acetylmuramoyl-tripeptide-D-alanyl-D-alanine ligase activity"/>
    <property type="evidence" value="ECO:0007669"/>
    <property type="project" value="InterPro"/>
</dbReference>
<evidence type="ECO:0000259" key="11">
    <source>
        <dbReference type="Pfam" id="PF02875"/>
    </source>
</evidence>
<evidence type="ECO:0000256" key="5">
    <source>
        <dbReference type="ARBA" id="ARBA00022840"/>
    </source>
</evidence>
<dbReference type="InterPro" id="IPR036615">
    <property type="entry name" value="Mur_ligase_C_dom_sf"/>
</dbReference>
<evidence type="ECO:0000256" key="4">
    <source>
        <dbReference type="ARBA" id="ARBA00022741"/>
    </source>
</evidence>
<evidence type="ECO:0000256" key="6">
    <source>
        <dbReference type="ARBA" id="ARBA00022960"/>
    </source>
</evidence>
<proteinExistence type="inferred from homology"/>
<keyword evidence="7" id="KW-0573">Peptidoglycan synthesis</keyword>
<dbReference type="InterPro" id="IPR036565">
    <property type="entry name" value="Mur-like_cat_sf"/>
</dbReference>
<keyword evidence="8" id="KW-0131">Cell cycle</keyword>
<feature type="domain" description="Mur ligase central" evidence="12">
    <location>
        <begin position="107"/>
        <end position="288"/>
    </location>
</feature>